<dbReference type="SMART" id="SM00388">
    <property type="entry name" value="HisKA"/>
    <property type="match status" value="1"/>
</dbReference>
<dbReference type="PROSITE" id="PS50109">
    <property type="entry name" value="HIS_KIN"/>
    <property type="match status" value="1"/>
</dbReference>
<dbReference type="Gene3D" id="3.30.565.10">
    <property type="entry name" value="Histidine kinase-like ATPase, C-terminal domain"/>
    <property type="match status" value="1"/>
</dbReference>
<dbReference type="InterPro" id="IPR003661">
    <property type="entry name" value="HisK_dim/P_dom"/>
</dbReference>
<keyword evidence="5 7" id="KW-0418">Kinase</keyword>
<dbReference type="SUPFAM" id="SSF55874">
    <property type="entry name" value="ATPase domain of HSP90 chaperone/DNA topoisomerase II/histidine kinase"/>
    <property type="match status" value="1"/>
</dbReference>
<gene>
    <name evidence="7" type="ORF">SCABRO_00282</name>
</gene>
<dbReference type="Proteomes" id="UP000030652">
    <property type="component" value="Unassembled WGS sequence"/>
</dbReference>
<dbReference type="EC" id="2.7.13.3" evidence="2"/>
<dbReference type="CDD" id="cd00082">
    <property type="entry name" value="HisKA"/>
    <property type="match status" value="1"/>
</dbReference>
<dbReference type="PANTHER" id="PTHR43047">
    <property type="entry name" value="TWO-COMPONENT HISTIDINE PROTEIN KINASE"/>
    <property type="match status" value="1"/>
</dbReference>
<dbReference type="GO" id="GO:0005886">
    <property type="term" value="C:plasma membrane"/>
    <property type="evidence" value="ECO:0007669"/>
    <property type="project" value="TreeGrafter"/>
</dbReference>
<feature type="domain" description="Histidine kinase" evidence="6">
    <location>
        <begin position="72"/>
        <end position="290"/>
    </location>
</feature>
<dbReference type="SMART" id="SM00387">
    <property type="entry name" value="HATPase_c"/>
    <property type="match status" value="1"/>
</dbReference>
<dbReference type="GO" id="GO:0009927">
    <property type="term" value="F:histidine phosphotransfer kinase activity"/>
    <property type="evidence" value="ECO:0007669"/>
    <property type="project" value="TreeGrafter"/>
</dbReference>
<keyword evidence="3" id="KW-0597">Phosphoprotein</keyword>
<evidence type="ECO:0000313" key="8">
    <source>
        <dbReference type="Proteomes" id="UP000030652"/>
    </source>
</evidence>
<dbReference type="InterPro" id="IPR004358">
    <property type="entry name" value="Sig_transdc_His_kin-like_C"/>
</dbReference>
<evidence type="ECO:0000256" key="5">
    <source>
        <dbReference type="ARBA" id="ARBA00022777"/>
    </source>
</evidence>
<dbReference type="SUPFAM" id="SSF47384">
    <property type="entry name" value="Homodimeric domain of signal transducing histidine kinase"/>
    <property type="match status" value="1"/>
</dbReference>
<accession>A0A0B0ELP1</accession>
<dbReference type="FunFam" id="3.30.565.10:FF:000006">
    <property type="entry name" value="Sensor histidine kinase WalK"/>
    <property type="match status" value="1"/>
</dbReference>
<dbReference type="CDD" id="cd00075">
    <property type="entry name" value="HATPase"/>
    <property type="match status" value="1"/>
</dbReference>
<dbReference type="eggNOG" id="COG5002">
    <property type="taxonomic scope" value="Bacteria"/>
</dbReference>
<dbReference type="InterPro" id="IPR005467">
    <property type="entry name" value="His_kinase_dom"/>
</dbReference>
<dbReference type="InterPro" id="IPR003594">
    <property type="entry name" value="HATPase_dom"/>
</dbReference>
<organism evidence="7 8">
    <name type="scientific">Candidatus Scalindua brodae</name>
    <dbReference type="NCBI Taxonomy" id="237368"/>
    <lineage>
        <taxon>Bacteria</taxon>
        <taxon>Pseudomonadati</taxon>
        <taxon>Planctomycetota</taxon>
        <taxon>Candidatus Brocadiia</taxon>
        <taxon>Candidatus Brocadiales</taxon>
        <taxon>Candidatus Scalinduaceae</taxon>
        <taxon>Candidatus Scalindua</taxon>
    </lineage>
</organism>
<dbReference type="GO" id="GO:0000155">
    <property type="term" value="F:phosphorelay sensor kinase activity"/>
    <property type="evidence" value="ECO:0007669"/>
    <property type="project" value="InterPro"/>
</dbReference>
<comment type="catalytic activity">
    <reaction evidence="1">
        <text>ATP + protein L-histidine = ADP + protein N-phospho-L-histidine.</text>
        <dbReference type="EC" id="2.7.13.3"/>
    </reaction>
</comment>
<protein>
    <recommendedName>
        <fullName evidence="2">histidine kinase</fullName>
        <ecNumber evidence="2">2.7.13.3</ecNumber>
    </recommendedName>
</protein>
<dbReference type="Gene3D" id="1.10.287.130">
    <property type="match status" value="1"/>
</dbReference>
<comment type="caution">
    <text evidence="7">The sequence shown here is derived from an EMBL/GenBank/DDBJ whole genome shotgun (WGS) entry which is preliminary data.</text>
</comment>
<sequence length="290" mass="32676">MKDIPAWLKGEADTLTSQEITIQTPETRVIRVDCTEINGEFNHKKKRGCLVVFKDITRDKEFQQIKSEFITVASHELLSPITSMKNSINLLLQEIPGPNTDSQKKFLHIINDGIEYLSNLSTTLMDIAMSEIRKVPLKREKVDLSKVIKSAMESQWFKADEKKISFVNNNGNTPPVLADTNRIRQVLLNLLDNAFKFIHDGGEISVSAKSTGGEVEISVKDNGPGIFLEEQVKIFEKFYQVENAATKKHYGIGLGLSICKDIVEAQGGRIWVESKERDGSNFVFTLPLYK</sequence>
<evidence type="ECO:0000256" key="4">
    <source>
        <dbReference type="ARBA" id="ARBA00022679"/>
    </source>
</evidence>
<evidence type="ECO:0000256" key="2">
    <source>
        <dbReference type="ARBA" id="ARBA00012438"/>
    </source>
</evidence>
<evidence type="ECO:0000256" key="1">
    <source>
        <dbReference type="ARBA" id="ARBA00000085"/>
    </source>
</evidence>
<dbReference type="EMBL" id="JRYO01000025">
    <property type="protein sequence ID" value="KHE93962.1"/>
    <property type="molecule type" value="Genomic_DNA"/>
</dbReference>
<proteinExistence type="predicted"/>
<dbReference type="InterPro" id="IPR036097">
    <property type="entry name" value="HisK_dim/P_sf"/>
</dbReference>
<dbReference type="Pfam" id="PF00512">
    <property type="entry name" value="HisKA"/>
    <property type="match status" value="1"/>
</dbReference>
<keyword evidence="4" id="KW-0808">Transferase</keyword>
<dbReference type="PANTHER" id="PTHR43047:SF72">
    <property type="entry name" value="OSMOSENSING HISTIDINE PROTEIN KINASE SLN1"/>
    <property type="match status" value="1"/>
</dbReference>
<evidence type="ECO:0000259" key="6">
    <source>
        <dbReference type="PROSITE" id="PS50109"/>
    </source>
</evidence>
<evidence type="ECO:0000313" key="7">
    <source>
        <dbReference type="EMBL" id="KHE93962.1"/>
    </source>
</evidence>
<dbReference type="PRINTS" id="PR00344">
    <property type="entry name" value="BCTRLSENSOR"/>
</dbReference>
<evidence type="ECO:0000256" key="3">
    <source>
        <dbReference type="ARBA" id="ARBA00022553"/>
    </source>
</evidence>
<reference evidence="7 8" key="1">
    <citation type="submission" date="2014-10" db="EMBL/GenBank/DDBJ databases">
        <title>Draft genome of anammox bacterium scalindua brodae, obtained using differential coverage binning of sequence data from two enrichment reactors.</title>
        <authorList>
            <person name="Speth D.R."/>
            <person name="Russ L."/>
            <person name="Kartal B."/>
            <person name="Op den Camp H.J."/>
            <person name="Dutilh B.E."/>
            <person name="Jetten M.S."/>
        </authorList>
    </citation>
    <scope>NUCLEOTIDE SEQUENCE [LARGE SCALE GENOMIC DNA]</scope>
    <source>
        <strain evidence="7">RU1</strain>
    </source>
</reference>
<dbReference type="InterPro" id="IPR036890">
    <property type="entry name" value="HATPase_C_sf"/>
</dbReference>
<dbReference type="Pfam" id="PF02518">
    <property type="entry name" value="HATPase_c"/>
    <property type="match status" value="1"/>
</dbReference>
<name>A0A0B0ELP1_9BACT</name>
<dbReference type="AlphaFoldDB" id="A0A0B0ELP1"/>